<keyword evidence="3" id="KW-0677">Repeat</keyword>
<organism evidence="7 8">
    <name type="scientific">Macrostomum lignano</name>
    <dbReference type="NCBI Taxonomy" id="282301"/>
    <lineage>
        <taxon>Eukaryota</taxon>
        <taxon>Metazoa</taxon>
        <taxon>Spiralia</taxon>
        <taxon>Lophotrochozoa</taxon>
        <taxon>Platyhelminthes</taxon>
        <taxon>Rhabditophora</taxon>
        <taxon>Macrostomorpha</taxon>
        <taxon>Macrostomida</taxon>
        <taxon>Macrostomidae</taxon>
        <taxon>Macrostomum</taxon>
    </lineage>
</organism>
<evidence type="ECO:0000256" key="1">
    <source>
        <dbReference type="ARBA" id="ARBA00022614"/>
    </source>
</evidence>
<dbReference type="Gene3D" id="3.80.10.10">
    <property type="entry name" value="Ribonuclease Inhibitor"/>
    <property type="match status" value="2"/>
</dbReference>
<dbReference type="SMART" id="SM00369">
    <property type="entry name" value="LRR_TYP"/>
    <property type="match status" value="4"/>
</dbReference>
<proteinExistence type="predicted"/>
<dbReference type="PROSITE" id="PS51450">
    <property type="entry name" value="LRR"/>
    <property type="match status" value="1"/>
</dbReference>
<dbReference type="EMBL" id="NIVC01000093">
    <property type="protein sequence ID" value="PAA91202.1"/>
    <property type="molecule type" value="Genomic_DNA"/>
</dbReference>
<evidence type="ECO:0000256" key="2">
    <source>
        <dbReference type="ARBA" id="ARBA00022729"/>
    </source>
</evidence>
<keyword evidence="4" id="KW-0472">Membrane</keyword>
<dbReference type="Pfam" id="PF13855">
    <property type="entry name" value="LRR_8"/>
    <property type="match status" value="2"/>
</dbReference>
<keyword evidence="2 5" id="KW-0732">Signal</keyword>
<keyword evidence="4" id="KW-1133">Transmembrane helix</keyword>
<comment type="caution">
    <text evidence="7">The sequence shown here is derived from an EMBL/GenBank/DDBJ whole genome shotgun (WGS) entry which is preliminary data.</text>
</comment>
<dbReference type="AlphaFoldDB" id="A0A267H0V9"/>
<dbReference type="InterPro" id="IPR000483">
    <property type="entry name" value="Cys-rich_flank_reg_C"/>
</dbReference>
<gene>
    <name evidence="7" type="ORF">BOX15_Mlig007958g1</name>
</gene>
<reference evidence="7 8" key="1">
    <citation type="submission" date="2017-06" db="EMBL/GenBank/DDBJ databases">
        <title>A platform for efficient transgenesis in Macrostomum lignano, a flatworm model organism for stem cell research.</title>
        <authorList>
            <person name="Berezikov E."/>
        </authorList>
    </citation>
    <scope>NUCLEOTIDE SEQUENCE [LARGE SCALE GENOMIC DNA]</scope>
    <source>
        <strain evidence="7">DV1</strain>
        <tissue evidence="7">Whole organism</tissue>
    </source>
</reference>
<evidence type="ECO:0000256" key="5">
    <source>
        <dbReference type="SAM" id="SignalP"/>
    </source>
</evidence>
<evidence type="ECO:0000313" key="8">
    <source>
        <dbReference type="Proteomes" id="UP000215902"/>
    </source>
</evidence>
<feature type="domain" description="LRRCT" evidence="6">
    <location>
        <begin position="385"/>
        <end position="438"/>
    </location>
</feature>
<evidence type="ECO:0000256" key="4">
    <source>
        <dbReference type="SAM" id="Phobius"/>
    </source>
</evidence>
<dbReference type="OrthoDB" id="8400687at2759"/>
<dbReference type="InterPro" id="IPR001611">
    <property type="entry name" value="Leu-rich_rpt"/>
</dbReference>
<evidence type="ECO:0000259" key="6">
    <source>
        <dbReference type="SMART" id="SM00082"/>
    </source>
</evidence>
<name>A0A267H0V9_9PLAT</name>
<dbReference type="InterPro" id="IPR003591">
    <property type="entry name" value="Leu-rich_rpt_typical-subtyp"/>
</dbReference>
<evidence type="ECO:0000313" key="7">
    <source>
        <dbReference type="EMBL" id="PAA91202.1"/>
    </source>
</evidence>
<dbReference type="Proteomes" id="UP000215902">
    <property type="component" value="Unassembled WGS sequence"/>
</dbReference>
<dbReference type="InterPro" id="IPR032675">
    <property type="entry name" value="LRR_dom_sf"/>
</dbReference>
<dbReference type="SMART" id="SM00082">
    <property type="entry name" value="LRRCT"/>
    <property type="match status" value="1"/>
</dbReference>
<accession>A0A267H0V9</accession>
<dbReference type="STRING" id="282301.A0A267H0V9"/>
<sequence>PKMLHRISIPFVLLCFLALLLLHTESLASAHTCPKDCQCKVLSDDTIETDCQSQGLTRIPQGLSNRTSKLFLQANKIASIPDGAFEPGLNRLTDLYLNGNGLSLLGNESLRGLSSLRRLYLSQNRLASLPQVCQFAPKLQRLILDNNQINNEVFPDSYLHCAELTVVSLSGNQWLTLSRKVFANLKNSKDLSSLKMSSVSLRYIENTTLTDLAQTLRNLDLSGNSVTGENLIELFQSTKFSYRFISLFLRASAGLTRLSADLLPAGRLPRLSLLDLANCPGLLHIEDGALAGVGGYLTDLILDGSSISHLSPQTLAGLDKLRRLSMAATPLTGWAGPMPAKLVQLDVSSSRLTTIGGTDGASVNPLPMLLQFNGRNFEWLKAAGNPFRCDCELAWLRLALHNSGVRERIPDLTRWLCAGPPQLAGQSVFNFTLPDDCSGSSAATASSIQPTSQSASSIVTSSVSYPSSQSASSIVTSSVSYASSQSDSTVSVTTSYSAPESHELSLILIVSLSCGVFLVIVLLLIVIIVVRRRCCSFRIIRYKARGDSAGSQATIDSEMIEA</sequence>
<evidence type="ECO:0000256" key="3">
    <source>
        <dbReference type="ARBA" id="ARBA00022737"/>
    </source>
</evidence>
<dbReference type="PANTHER" id="PTHR24366">
    <property type="entry name" value="IG(IMMUNOGLOBULIN) AND LRR(LEUCINE RICH REPEAT) DOMAINS"/>
    <property type="match status" value="1"/>
</dbReference>
<keyword evidence="4" id="KW-0812">Transmembrane</keyword>
<feature type="chain" id="PRO_5012470255" description="LRRCT domain-containing protein" evidence="5">
    <location>
        <begin position="31"/>
        <end position="562"/>
    </location>
</feature>
<feature type="signal peptide" evidence="5">
    <location>
        <begin position="1"/>
        <end position="30"/>
    </location>
</feature>
<feature type="transmembrane region" description="Helical" evidence="4">
    <location>
        <begin position="504"/>
        <end position="530"/>
    </location>
</feature>
<protein>
    <recommendedName>
        <fullName evidence="6">LRRCT domain-containing protein</fullName>
    </recommendedName>
</protein>
<feature type="non-terminal residue" evidence="7">
    <location>
        <position position="1"/>
    </location>
</feature>
<keyword evidence="8" id="KW-1185">Reference proteome</keyword>
<keyword evidence="1" id="KW-0433">Leucine-rich repeat</keyword>
<dbReference type="SUPFAM" id="SSF52058">
    <property type="entry name" value="L domain-like"/>
    <property type="match status" value="1"/>
</dbReference>
<dbReference type="PANTHER" id="PTHR24366:SF96">
    <property type="entry name" value="LEUCINE RICH REPEAT CONTAINING 53"/>
    <property type="match status" value="1"/>
</dbReference>